<dbReference type="InterPro" id="IPR039349">
    <property type="entry name" value="PRIN2"/>
</dbReference>
<dbReference type="EMBL" id="JBFOLJ010000004">
    <property type="protein sequence ID" value="KAL2546972.1"/>
    <property type="molecule type" value="Genomic_DNA"/>
</dbReference>
<dbReference type="PANTHER" id="PTHR35987">
    <property type="entry name" value="PROTEIN PLASTID REDOX INSENSITIVE 2, CHLOROPLASTIC-RELATED"/>
    <property type="match status" value="1"/>
</dbReference>
<name>A0ABD1WBD5_9LAMI</name>
<evidence type="ECO:0000313" key="1">
    <source>
        <dbReference type="EMBL" id="KAL2546972.1"/>
    </source>
</evidence>
<protein>
    <submittedName>
        <fullName evidence="1">Protein PLASTID REDOX INSENSITIVE 2</fullName>
    </submittedName>
</protein>
<dbReference type="AlphaFoldDB" id="A0ABD1WBD5"/>
<accession>A0ABD1WBD5</accession>
<evidence type="ECO:0000313" key="2">
    <source>
        <dbReference type="Proteomes" id="UP001604277"/>
    </source>
</evidence>
<sequence length="278" mass="31686">MEEILHICSSISEIQLLLKTTIKEIRSRCVPSSSPRGFRKQTSDYIFLLWIGRAGLVLFLNNSVRFFNSERRSGPLTAKANLVLLSRKRRTTVEQKVLSSFASRTALCAVTHYRLRTTLCVVTHYRLRTTFCAVTRNEAKNTHFYTYANHTNAYPSVTSKKRFPSFICSAAEYKFPDPIPEFADAETEKFRTHLLKKLSKKDMFGESVEEVVGICTEIFNDFLHTEYGGPGTLLVIPFIDMADTINERGLPGGPQASRTAVKWAQDHVDKDWKEWTSS</sequence>
<organism evidence="1 2">
    <name type="scientific">Forsythia ovata</name>
    <dbReference type="NCBI Taxonomy" id="205694"/>
    <lineage>
        <taxon>Eukaryota</taxon>
        <taxon>Viridiplantae</taxon>
        <taxon>Streptophyta</taxon>
        <taxon>Embryophyta</taxon>
        <taxon>Tracheophyta</taxon>
        <taxon>Spermatophyta</taxon>
        <taxon>Magnoliopsida</taxon>
        <taxon>eudicotyledons</taxon>
        <taxon>Gunneridae</taxon>
        <taxon>Pentapetalae</taxon>
        <taxon>asterids</taxon>
        <taxon>lamiids</taxon>
        <taxon>Lamiales</taxon>
        <taxon>Oleaceae</taxon>
        <taxon>Forsythieae</taxon>
        <taxon>Forsythia</taxon>
    </lineage>
</organism>
<dbReference type="Proteomes" id="UP001604277">
    <property type="component" value="Unassembled WGS sequence"/>
</dbReference>
<dbReference type="PANTHER" id="PTHR35987:SF2">
    <property type="entry name" value="PROTEIN PLASTID REDOX INSENSITIVE 2, CHLOROPLASTIC"/>
    <property type="match status" value="1"/>
</dbReference>
<gene>
    <name evidence="1" type="ORF">Fot_16205</name>
</gene>
<reference evidence="2" key="1">
    <citation type="submission" date="2024-07" db="EMBL/GenBank/DDBJ databases">
        <title>Two chromosome-level genome assemblies of Korean endemic species Abeliophyllum distichum and Forsythia ovata (Oleaceae).</title>
        <authorList>
            <person name="Jang H."/>
        </authorList>
    </citation>
    <scope>NUCLEOTIDE SEQUENCE [LARGE SCALE GENOMIC DNA]</scope>
</reference>
<keyword evidence="2" id="KW-1185">Reference proteome</keyword>
<proteinExistence type="predicted"/>
<comment type="caution">
    <text evidence="1">The sequence shown here is derived from an EMBL/GenBank/DDBJ whole genome shotgun (WGS) entry which is preliminary data.</text>
</comment>